<keyword evidence="8" id="KW-1185">Reference proteome</keyword>
<dbReference type="Gene3D" id="2.40.330.10">
    <property type="entry name" value="DNA-binding pseudobarrel domain"/>
    <property type="match status" value="3"/>
</dbReference>
<dbReference type="InterPro" id="IPR003340">
    <property type="entry name" value="B3_DNA-bd"/>
</dbReference>
<keyword evidence="3" id="KW-0238">DNA-binding</keyword>
<proteinExistence type="predicted"/>
<dbReference type="Proteomes" id="UP000694861">
    <property type="component" value="Linkage group LG8"/>
</dbReference>
<dbReference type="SMART" id="SM01019">
    <property type="entry name" value="B3"/>
    <property type="match status" value="3"/>
</dbReference>
<dbReference type="InterPro" id="IPR050655">
    <property type="entry name" value="Plant_B3_domain"/>
</dbReference>
<reference evidence="8" key="1">
    <citation type="journal article" date="2012" name="Nat. Commun.">
        <title>The genome of Prunus mume.</title>
        <authorList>
            <person name="Zhang Q."/>
            <person name="Chen W."/>
            <person name="Sun L."/>
            <person name="Zhao F."/>
            <person name="Huang B."/>
            <person name="Yang W."/>
            <person name="Tao Y."/>
            <person name="Wang J."/>
            <person name="Yuan Z."/>
            <person name="Fan G."/>
            <person name="Xing Z."/>
            <person name="Han C."/>
            <person name="Pan H."/>
            <person name="Zhong X."/>
            <person name="Shi W."/>
            <person name="Liang X."/>
            <person name="Du D."/>
            <person name="Sun F."/>
            <person name="Xu Z."/>
            <person name="Hao R."/>
            <person name="Lv T."/>
            <person name="Lv Y."/>
            <person name="Zheng Z."/>
            <person name="Sun M."/>
            <person name="Luo L."/>
            <person name="Cai M."/>
            <person name="Gao Y."/>
            <person name="Wang J."/>
            <person name="Yin Y."/>
            <person name="Xu X."/>
            <person name="Cheng T."/>
            <person name="Wang J."/>
        </authorList>
    </citation>
    <scope>NUCLEOTIDE SEQUENCE [LARGE SCALE GENOMIC DNA]</scope>
</reference>
<gene>
    <name evidence="9" type="primary">LOC103340248</name>
</gene>
<protein>
    <submittedName>
        <fullName evidence="9">B3 domain-containing transcription factor VRN1-like</fullName>
    </submittedName>
</protein>
<dbReference type="RefSeq" id="XP_008241865.1">
    <property type="nucleotide sequence ID" value="XM_008243643.1"/>
</dbReference>
<feature type="domain" description="TF-B3" evidence="7">
    <location>
        <begin position="147"/>
        <end position="241"/>
    </location>
</feature>
<feature type="compositionally biased region" description="Polar residues" evidence="6">
    <location>
        <begin position="248"/>
        <end position="264"/>
    </location>
</feature>
<keyword evidence="5" id="KW-0539">Nucleus</keyword>
<dbReference type="PROSITE" id="PS50863">
    <property type="entry name" value="B3"/>
    <property type="match status" value="3"/>
</dbReference>
<evidence type="ECO:0000256" key="2">
    <source>
        <dbReference type="ARBA" id="ARBA00023015"/>
    </source>
</evidence>
<dbReference type="PANTHER" id="PTHR31920">
    <property type="entry name" value="B3 DOMAIN-CONTAINING"/>
    <property type="match status" value="1"/>
</dbReference>
<evidence type="ECO:0000313" key="9">
    <source>
        <dbReference type="RefSeq" id="XP_008241865.1"/>
    </source>
</evidence>
<feature type="compositionally biased region" description="Basic and acidic residues" evidence="6">
    <location>
        <begin position="266"/>
        <end position="275"/>
    </location>
</feature>
<dbReference type="Pfam" id="PF02362">
    <property type="entry name" value="B3"/>
    <property type="match status" value="3"/>
</dbReference>
<feature type="domain" description="TF-B3" evidence="7">
    <location>
        <begin position="15"/>
        <end position="109"/>
    </location>
</feature>
<organism evidence="8 9">
    <name type="scientific">Prunus mume</name>
    <name type="common">Japanese apricot</name>
    <name type="synonym">Armeniaca mume</name>
    <dbReference type="NCBI Taxonomy" id="102107"/>
    <lineage>
        <taxon>Eukaryota</taxon>
        <taxon>Viridiplantae</taxon>
        <taxon>Streptophyta</taxon>
        <taxon>Embryophyta</taxon>
        <taxon>Tracheophyta</taxon>
        <taxon>Spermatophyta</taxon>
        <taxon>Magnoliopsida</taxon>
        <taxon>eudicotyledons</taxon>
        <taxon>Gunneridae</taxon>
        <taxon>Pentapetalae</taxon>
        <taxon>rosids</taxon>
        <taxon>fabids</taxon>
        <taxon>Rosales</taxon>
        <taxon>Rosaceae</taxon>
        <taxon>Amygdaloideae</taxon>
        <taxon>Amygdaleae</taxon>
        <taxon>Prunus</taxon>
    </lineage>
</organism>
<reference evidence="9" key="2">
    <citation type="submission" date="2025-08" db="UniProtKB">
        <authorList>
            <consortium name="RefSeq"/>
        </authorList>
    </citation>
    <scope>IDENTIFICATION</scope>
</reference>
<dbReference type="PANTHER" id="PTHR31920:SF37">
    <property type="entry name" value="B3 DOMAIN-CONTAINING TRANSCRIPTION FACTOR VRN1"/>
    <property type="match status" value="1"/>
</dbReference>
<comment type="subcellular location">
    <subcellularLocation>
        <location evidence="1">Nucleus</location>
    </subcellularLocation>
</comment>
<keyword evidence="2" id="KW-0805">Transcription regulation</keyword>
<evidence type="ECO:0000313" key="8">
    <source>
        <dbReference type="Proteomes" id="UP000694861"/>
    </source>
</evidence>
<dbReference type="InterPro" id="IPR015300">
    <property type="entry name" value="DNA-bd_pseudobarrel_sf"/>
</dbReference>
<evidence type="ECO:0000259" key="7">
    <source>
        <dbReference type="PROSITE" id="PS50863"/>
    </source>
</evidence>
<evidence type="ECO:0000256" key="5">
    <source>
        <dbReference type="ARBA" id="ARBA00023242"/>
    </source>
</evidence>
<feature type="domain" description="TF-B3" evidence="7">
    <location>
        <begin position="313"/>
        <end position="415"/>
    </location>
</feature>
<keyword evidence="4" id="KW-0804">Transcription</keyword>
<feature type="region of interest" description="Disordered" evidence="6">
    <location>
        <begin position="248"/>
        <end position="289"/>
    </location>
</feature>
<evidence type="ECO:0000256" key="6">
    <source>
        <dbReference type="SAM" id="MobiDB-lite"/>
    </source>
</evidence>
<dbReference type="GeneID" id="103340248"/>
<dbReference type="CDD" id="cd10017">
    <property type="entry name" value="B3_DNA"/>
    <property type="match status" value="3"/>
</dbReference>
<evidence type="ECO:0000256" key="1">
    <source>
        <dbReference type="ARBA" id="ARBA00004123"/>
    </source>
</evidence>
<evidence type="ECO:0000256" key="3">
    <source>
        <dbReference type="ARBA" id="ARBA00023125"/>
    </source>
</evidence>
<name>A0ABM0PMU6_PRUMU</name>
<sequence length="418" mass="47423">MGSSSRHGKGLAFPVDSRSFFKIVLSKDVLKFPESVVTKYGDCLGDTVFLKVPNNAVWPTELTKRNGQVWLQQGWSNFADFYSLAFGYVLLFSYEGNHSHFQVRIFMRSPLEIDYFGSSVKEEDNLNGEMDYSNSPKSPASLMNAPSFFKIVLGRTLQDGKLEIPIIAVHTYGDYMADTAYFNVPDGSIWPIELTRRDREIWLGRGWPQFAKSYSLEDGCFLVFSYAGKCSHFQLRIFRKNTLEMEYNSSSDDTEGNSNASGDQTEGEKRTHGGDGGKTASHKSSEVDLRTAKLESLKGRPFAKASSFKYDNPFTVIRMQPSYVLNHLRIPSSFVMKHIPSDGECNVTLQISDKKTWSVRCLIDVYGGRLSARLHHHGWQAFVRDNQLEEGDACVFELIEKAPKIKLRVRIFRDKDQV</sequence>
<evidence type="ECO:0000256" key="4">
    <source>
        <dbReference type="ARBA" id="ARBA00023163"/>
    </source>
</evidence>
<dbReference type="SUPFAM" id="SSF101936">
    <property type="entry name" value="DNA-binding pseudobarrel domain"/>
    <property type="match status" value="3"/>
</dbReference>
<accession>A0ABM0PMU6</accession>